<comment type="caution">
    <text evidence="9">The sequence shown here is derived from an EMBL/GenBank/DDBJ whole genome shotgun (WGS) entry which is preliminary data.</text>
</comment>
<reference evidence="9" key="1">
    <citation type="submission" date="2020-01" db="EMBL/GenBank/DDBJ databases">
        <authorList>
            <person name="Mishra B."/>
        </authorList>
    </citation>
    <scope>NUCLEOTIDE SEQUENCE [LARGE SCALE GENOMIC DNA]</scope>
</reference>
<dbReference type="FunFam" id="3.40.1050.10:FF:000002">
    <property type="entry name" value="Carbonic anhydrase"/>
    <property type="match status" value="1"/>
</dbReference>
<keyword evidence="4 7" id="KW-0862">Zinc</keyword>
<dbReference type="Pfam" id="PF00484">
    <property type="entry name" value="Pro_CA"/>
    <property type="match status" value="1"/>
</dbReference>
<dbReference type="EC" id="4.2.1.1" evidence="2 8"/>
<dbReference type="Proteomes" id="UP000467841">
    <property type="component" value="Unassembled WGS sequence"/>
</dbReference>
<dbReference type="GO" id="GO:0015976">
    <property type="term" value="P:carbon utilization"/>
    <property type="evidence" value="ECO:0007669"/>
    <property type="project" value="InterPro"/>
</dbReference>
<proteinExistence type="inferred from homology"/>
<dbReference type="GO" id="GO:0004089">
    <property type="term" value="F:carbonate dehydratase activity"/>
    <property type="evidence" value="ECO:0007669"/>
    <property type="project" value="UniProtKB-UniRule"/>
</dbReference>
<keyword evidence="10" id="KW-1185">Reference proteome</keyword>
<organism evidence="9 10">
    <name type="scientific">Microthlaspi erraticum</name>
    <dbReference type="NCBI Taxonomy" id="1685480"/>
    <lineage>
        <taxon>Eukaryota</taxon>
        <taxon>Viridiplantae</taxon>
        <taxon>Streptophyta</taxon>
        <taxon>Embryophyta</taxon>
        <taxon>Tracheophyta</taxon>
        <taxon>Spermatophyta</taxon>
        <taxon>Magnoliopsida</taxon>
        <taxon>eudicotyledons</taxon>
        <taxon>Gunneridae</taxon>
        <taxon>Pentapetalae</taxon>
        <taxon>rosids</taxon>
        <taxon>malvids</taxon>
        <taxon>Brassicales</taxon>
        <taxon>Brassicaceae</taxon>
        <taxon>Coluteocarpeae</taxon>
        <taxon>Microthlaspi</taxon>
    </lineage>
</organism>
<feature type="binding site" evidence="7">
    <location>
        <position position="151"/>
    </location>
    <ligand>
        <name>Zn(2+)</name>
        <dbReference type="ChEBI" id="CHEBI:29105"/>
    </ligand>
</feature>
<feature type="binding site" evidence="7">
    <location>
        <position position="148"/>
    </location>
    <ligand>
        <name>Zn(2+)</name>
        <dbReference type="ChEBI" id="CHEBI:29105"/>
    </ligand>
</feature>
<evidence type="ECO:0000256" key="5">
    <source>
        <dbReference type="ARBA" id="ARBA00023239"/>
    </source>
</evidence>
<dbReference type="AlphaFoldDB" id="A0A6D2JGN8"/>
<dbReference type="PANTHER" id="PTHR11002:SF52">
    <property type="entry name" value="BETA CARBONIC ANHYDRASE 3"/>
    <property type="match status" value="1"/>
</dbReference>
<keyword evidence="7" id="KW-0479">Metal-binding</keyword>
<dbReference type="CDD" id="cd00884">
    <property type="entry name" value="beta_CA_cladeB"/>
    <property type="match status" value="1"/>
</dbReference>
<evidence type="ECO:0000256" key="2">
    <source>
        <dbReference type="ARBA" id="ARBA00012925"/>
    </source>
</evidence>
<keyword evidence="3" id="KW-0702">S-nitrosylation</keyword>
<evidence type="ECO:0000256" key="3">
    <source>
        <dbReference type="ARBA" id="ARBA00022799"/>
    </source>
</evidence>
<gene>
    <name evidence="9" type="ORF">MERR_LOCUS23290</name>
</gene>
<comment type="cofactor">
    <cofactor evidence="7">
        <name>Zn(2+)</name>
        <dbReference type="ChEBI" id="CHEBI:29105"/>
    </cofactor>
    <text evidence="7">Binds 1 zinc ion per subunit.</text>
</comment>
<feature type="binding site" evidence="7">
    <location>
        <position position="90"/>
    </location>
    <ligand>
        <name>Zn(2+)</name>
        <dbReference type="ChEBI" id="CHEBI:29105"/>
    </ligand>
</feature>
<evidence type="ECO:0000256" key="8">
    <source>
        <dbReference type="RuleBase" id="RU003956"/>
    </source>
</evidence>
<evidence type="ECO:0000313" key="10">
    <source>
        <dbReference type="Proteomes" id="UP000467841"/>
    </source>
</evidence>
<dbReference type="SUPFAM" id="SSF53056">
    <property type="entry name" value="beta-carbonic anhydrase, cab"/>
    <property type="match status" value="1"/>
</dbReference>
<dbReference type="Gene3D" id="3.40.1050.10">
    <property type="entry name" value="Carbonic anhydrase"/>
    <property type="match status" value="1"/>
</dbReference>
<comment type="function">
    <text evidence="8">Reversible hydration of carbon dioxide.</text>
</comment>
<dbReference type="EMBL" id="CACVBM020001163">
    <property type="protein sequence ID" value="CAA7036055.1"/>
    <property type="molecule type" value="Genomic_DNA"/>
</dbReference>
<dbReference type="PROSITE" id="PS00704">
    <property type="entry name" value="PROK_CO2_ANHYDRASE_1"/>
    <property type="match status" value="1"/>
</dbReference>
<dbReference type="GO" id="GO:0008270">
    <property type="term" value="F:zinc ion binding"/>
    <property type="evidence" value="ECO:0007669"/>
    <property type="project" value="UniProtKB-UniRule"/>
</dbReference>
<evidence type="ECO:0000256" key="7">
    <source>
        <dbReference type="PIRSR" id="PIRSR601765-1"/>
    </source>
</evidence>
<evidence type="ECO:0000313" key="9">
    <source>
        <dbReference type="EMBL" id="CAA7036055.1"/>
    </source>
</evidence>
<accession>A0A6D2JGN8</accession>
<evidence type="ECO:0000256" key="1">
    <source>
        <dbReference type="ARBA" id="ARBA00006217"/>
    </source>
</evidence>
<dbReference type="PANTHER" id="PTHR11002">
    <property type="entry name" value="CARBONIC ANHYDRASE"/>
    <property type="match status" value="1"/>
</dbReference>
<comment type="catalytic activity">
    <reaction evidence="6 8">
        <text>hydrogencarbonate + H(+) = CO2 + H2O</text>
        <dbReference type="Rhea" id="RHEA:10748"/>
        <dbReference type="ChEBI" id="CHEBI:15377"/>
        <dbReference type="ChEBI" id="CHEBI:15378"/>
        <dbReference type="ChEBI" id="CHEBI:16526"/>
        <dbReference type="ChEBI" id="CHEBI:17544"/>
        <dbReference type="EC" id="4.2.1.1"/>
    </reaction>
</comment>
<protein>
    <recommendedName>
        <fullName evidence="2 8">Carbonic anhydrase</fullName>
        <ecNumber evidence="2 8">4.2.1.1</ecNumber>
    </recommendedName>
    <alternativeName>
        <fullName evidence="8">Carbonate dehydratase</fullName>
    </alternativeName>
</protein>
<dbReference type="OrthoDB" id="10248475at2759"/>
<sequence length="259" mass="28862">MSTETYEDALEKLGKLLCNKSDLGNVAVAKIKKLTSELEELDSNKSSDAVERIKSGFIHFKTHNYEKNPTLYNALAKSQSPKFLVFACADSRVCPSHILNFQLGEAFIVRNIANMVPPYDKTRHIGIGAALEYPVTVLNVENILVIGHSCCGGIKGLMAIEDDAAPTKTDFIEDWVKICKPAKNTIKQDFKDLCFDDQCANCEKEAVNVSLGNLLSYPFVRERVAKKKLSIRGAHYDFVKGTFELWELDFKTTPAFALS</sequence>
<feature type="binding site" evidence="7">
    <location>
        <position position="88"/>
    </location>
    <ligand>
        <name>Zn(2+)</name>
        <dbReference type="ChEBI" id="CHEBI:29105"/>
    </ligand>
</feature>
<dbReference type="InterPro" id="IPR036874">
    <property type="entry name" value="Carbonic_anhydrase_sf"/>
</dbReference>
<dbReference type="InterPro" id="IPR015892">
    <property type="entry name" value="Carbonic_anhydrase_CS"/>
</dbReference>
<evidence type="ECO:0000256" key="4">
    <source>
        <dbReference type="ARBA" id="ARBA00022833"/>
    </source>
</evidence>
<evidence type="ECO:0000256" key="6">
    <source>
        <dbReference type="ARBA" id="ARBA00048348"/>
    </source>
</evidence>
<name>A0A6D2JGN8_9BRAS</name>
<dbReference type="InterPro" id="IPR001765">
    <property type="entry name" value="Carbonic_anhydrase"/>
</dbReference>
<comment type="similarity">
    <text evidence="1 8">Belongs to the beta-class carbonic anhydrase family.</text>
</comment>
<dbReference type="InterPro" id="IPR045066">
    <property type="entry name" value="Beta_CA_cladeB"/>
</dbReference>
<dbReference type="SMART" id="SM00947">
    <property type="entry name" value="Pro_CA"/>
    <property type="match status" value="1"/>
</dbReference>
<keyword evidence="5 8" id="KW-0456">Lyase</keyword>